<gene>
    <name evidence="1" type="ORF">BigBertha_120</name>
</gene>
<dbReference type="KEGG" id="vg:17959703"/>
<evidence type="ECO:0000313" key="2">
    <source>
        <dbReference type="Proteomes" id="UP000017644"/>
    </source>
</evidence>
<dbReference type="GeneID" id="17959703"/>
<dbReference type="EMBL" id="KF669647">
    <property type="protein sequence ID" value="AGY46628.1"/>
    <property type="molecule type" value="Genomic_DNA"/>
</dbReference>
<organism evidence="1 2">
    <name type="scientific">Bacillus phage BigBertha</name>
    <dbReference type="NCBI Taxonomy" id="1406781"/>
    <lineage>
        <taxon>Viruses</taxon>
        <taxon>Duplodnaviria</taxon>
        <taxon>Heunggongvirae</taxon>
        <taxon>Uroviricota</taxon>
        <taxon>Caudoviricetes</taxon>
        <taxon>Herelleviridae</taxon>
        <taxon>Bastillevirinae</taxon>
        <taxon>Bequatrovirus</taxon>
        <taxon>Bequatrovirus bigbertha</taxon>
    </lineage>
</organism>
<proteinExistence type="predicted"/>
<sequence length="67" mass="7700">MKLHCRCFPEDYGHICKNTDGSLYIEVTNDISGDIETASLNIDPQTLYKWLTTEYDIKTLQGEAEEK</sequence>
<protein>
    <submittedName>
        <fullName evidence="1">Uncharacterized protein</fullName>
    </submittedName>
</protein>
<dbReference type="RefSeq" id="YP_008771147.1">
    <property type="nucleotide sequence ID" value="NC_022769.1"/>
</dbReference>
<evidence type="ECO:0000313" key="1">
    <source>
        <dbReference type="EMBL" id="AGY46628.1"/>
    </source>
</evidence>
<keyword evidence="2" id="KW-1185">Reference proteome</keyword>
<name>U5PW12_9CAUD</name>
<reference evidence="1 2" key="1">
    <citation type="journal article" date="2013" name="Genome Announc.">
        <title>Complete Genome of Bacillus thuringiensis Myophage BigBertha.</title>
        <authorList>
            <person name="Ting J.H."/>
            <person name="Smyth T.B."/>
            <person name="Chamakura K.R."/>
            <person name="Kuty Everett G.F."/>
        </authorList>
    </citation>
    <scope>NUCLEOTIDE SEQUENCE [LARGE SCALE GENOMIC DNA]</scope>
</reference>
<accession>U5PW12</accession>
<dbReference type="Proteomes" id="UP000017644">
    <property type="component" value="Segment"/>
</dbReference>